<evidence type="ECO:0000256" key="8">
    <source>
        <dbReference type="ARBA" id="ARBA00023065"/>
    </source>
</evidence>
<keyword evidence="4" id="KW-1003">Cell membrane</keyword>
<comment type="catalytic activity">
    <reaction evidence="10">
        <text>Mg(2+)(in) = Mg(2+)(out)</text>
        <dbReference type="Rhea" id="RHEA:29827"/>
        <dbReference type="ChEBI" id="CHEBI:18420"/>
    </reaction>
</comment>
<evidence type="ECO:0000256" key="1">
    <source>
        <dbReference type="ARBA" id="ARBA00004651"/>
    </source>
</evidence>
<comment type="similarity">
    <text evidence="2">Belongs to the CorA metal ion transporter (MIT) (TC 1.A.35) family.</text>
</comment>
<evidence type="ECO:0000256" key="10">
    <source>
        <dbReference type="ARBA" id="ARBA00034269"/>
    </source>
</evidence>
<sequence length="337" mass="37550">MTVPTERAVVGCGVYVDGVREPGHVTHQAALERVRETGRGFVWIGLHDPDRHQMEALASVFGLHELITEDAAAGRQRPKLEVYENSLVLAMSTVEYLEHQKVTDTTDIVSTGEIMVILGRDFVITVRHGDVAGLSGLRTELEGTPERLARGPAAVMHAVVDLVVDGYLRVAEKMSREVDDLEIAVFAPRTRVGIEQIYVLKRELLELKHDIAPLAFPLRRLSVEHLDLIPSVVRHYFRDVHDHHTRVAAGISTLDEQITSLVHAAMAMIGVQQNTDMRRISAWVAIAVVPTMIAGIYGMNFTNMPELRSEYGYYVVLGVMAAACTGLFLLFRKNRWL</sequence>
<dbReference type="OrthoDB" id="9803416at2"/>
<dbReference type="Gene3D" id="3.30.460.20">
    <property type="entry name" value="CorA soluble domain-like"/>
    <property type="match status" value="1"/>
</dbReference>
<gene>
    <name evidence="13" type="ORF">CEY15_10070</name>
</gene>
<keyword evidence="5 12" id="KW-0812">Transmembrane</keyword>
<dbReference type="PANTHER" id="PTHR46494">
    <property type="entry name" value="CORA FAMILY METAL ION TRANSPORTER (EUROFUNG)"/>
    <property type="match status" value="1"/>
</dbReference>
<dbReference type="InterPro" id="IPR002523">
    <property type="entry name" value="MgTranspt_CorA/ZnTranspt_ZntB"/>
</dbReference>
<dbReference type="EMBL" id="NTGA01000017">
    <property type="protein sequence ID" value="PAY23131.1"/>
    <property type="molecule type" value="Genomic_DNA"/>
</dbReference>
<organism evidence="13 14">
    <name type="scientific">Dietzia natronolimnaea</name>
    <dbReference type="NCBI Taxonomy" id="161920"/>
    <lineage>
        <taxon>Bacteria</taxon>
        <taxon>Bacillati</taxon>
        <taxon>Actinomycetota</taxon>
        <taxon>Actinomycetes</taxon>
        <taxon>Mycobacteriales</taxon>
        <taxon>Dietziaceae</taxon>
        <taxon>Dietzia</taxon>
    </lineage>
</organism>
<dbReference type="SUPFAM" id="SSF143865">
    <property type="entry name" value="CorA soluble domain-like"/>
    <property type="match status" value="1"/>
</dbReference>
<comment type="subcellular location">
    <subcellularLocation>
        <location evidence="1">Cell membrane</location>
        <topology evidence="1">Multi-pass membrane protein</topology>
    </subcellularLocation>
</comment>
<dbReference type="FunFam" id="1.20.58.340:FF:000004">
    <property type="entry name" value="Magnesium transport protein CorA"/>
    <property type="match status" value="1"/>
</dbReference>
<evidence type="ECO:0000313" key="13">
    <source>
        <dbReference type="EMBL" id="PAY23131.1"/>
    </source>
</evidence>
<evidence type="ECO:0000256" key="4">
    <source>
        <dbReference type="ARBA" id="ARBA00022475"/>
    </source>
</evidence>
<evidence type="ECO:0000256" key="5">
    <source>
        <dbReference type="ARBA" id="ARBA00022692"/>
    </source>
</evidence>
<name>A0A2A2WPN5_9ACTN</name>
<dbReference type="PANTHER" id="PTHR46494:SF1">
    <property type="entry name" value="CORA FAMILY METAL ION TRANSPORTER (EUROFUNG)"/>
    <property type="match status" value="1"/>
</dbReference>
<comment type="caution">
    <text evidence="13">The sequence shown here is derived from an EMBL/GenBank/DDBJ whole genome shotgun (WGS) entry which is preliminary data.</text>
</comment>
<proteinExistence type="inferred from homology"/>
<keyword evidence="8" id="KW-0406">Ion transport</keyword>
<evidence type="ECO:0000256" key="3">
    <source>
        <dbReference type="ARBA" id="ARBA00022448"/>
    </source>
</evidence>
<dbReference type="Pfam" id="PF01544">
    <property type="entry name" value="CorA"/>
    <property type="match status" value="1"/>
</dbReference>
<accession>A0A2A2WPN5</accession>
<evidence type="ECO:0000256" key="12">
    <source>
        <dbReference type="SAM" id="Phobius"/>
    </source>
</evidence>
<feature type="transmembrane region" description="Helical" evidence="12">
    <location>
        <begin position="311"/>
        <end position="331"/>
    </location>
</feature>
<dbReference type="GO" id="GO:0015095">
    <property type="term" value="F:magnesium ion transmembrane transporter activity"/>
    <property type="evidence" value="ECO:0007669"/>
    <property type="project" value="TreeGrafter"/>
</dbReference>
<keyword evidence="3" id="KW-0813">Transport</keyword>
<comment type="function">
    <text evidence="11">Mediates influx of magnesium ions. Alternates between open and closed states. Activated by low cytoplasmic Mg(2+) levels. Inactive when cytoplasmic Mg(2+) levels are high.</text>
</comment>
<dbReference type="GO" id="GO:0000287">
    <property type="term" value="F:magnesium ion binding"/>
    <property type="evidence" value="ECO:0007669"/>
    <property type="project" value="TreeGrafter"/>
</dbReference>
<evidence type="ECO:0000256" key="7">
    <source>
        <dbReference type="ARBA" id="ARBA00022989"/>
    </source>
</evidence>
<dbReference type="Gene3D" id="1.20.58.340">
    <property type="entry name" value="Magnesium transport protein CorA, transmembrane region"/>
    <property type="match status" value="2"/>
</dbReference>
<protein>
    <submittedName>
        <fullName evidence="13">Magnesium transporter</fullName>
    </submittedName>
</protein>
<evidence type="ECO:0000256" key="6">
    <source>
        <dbReference type="ARBA" id="ARBA00022842"/>
    </source>
</evidence>
<dbReference type="InterPro" id="IPR045861">
    <property type="entry name" value="CorA_cytoplasmic_dom"/>
</dbReference>
<dbReference type="Proteomes" id="UP000218810">
    <property type="component" value="Unassembled WGS sequence"/>
</dbReference>
<dbReference type="GO" id="GO:0015087">
    <property type="term" value="F:cobalt ion transmembrane transporter activity"/>
    <property type="evidence" value="ECO:0007669"/>
    <property type="project" value="TreeGrafter"/>
</dbReference>
<feature type="transmembrane region" description="Helical" evidence="12">
    <location>
        <begin position="280"/>
        <end position="299"/>
    </location>
</feature>
<evidence type="ECO:0000256" key="2">
    <source>
        <dbReference type="ARBA" id="ARBA00009765"/>
    </source>
</evidence>
<reference evidence="14" key="1">
    <citation type="submission" date="2017-09" db="EMBL/GenBank/DDBJ databases">
        <authorList>
            <person name="Zhang Y."/>
            <person name="Huang X."/>
            <person name="Liu J."/>
            <person name="Lu L."/>
            <person name="Peng K."/>
        </authorList>
    </citation>
    <scope>NUCLEOTIDE SEQUENCE [LARGE SCALE GENOMIC DNA]</scope>
    <source>
        <strain evidence="14">S-XJ-1</strain>
    </source>
</reference>
<dbReference type="GO" id="GO:0050897">
    <property type="term" value="F:cobalt ion binding"/>
    <property type="evidence" value="ECO:0007669"/>
    <property type="project" value="TreeGrafter"/>
</dbReference>
<keyword evidence="14" id="KW-1185">Reference proteome</keyword>
<dbReference type="CDD" id="cd12830">
    <property type="entry name" value="MtCorA-like"/>
    <property type="match status" value="1"/>
</dbReference>
<dbReference type="SUPFAM" id="SSF144083">
    <property type="entry name" value="Magnesium transport protein CorA, transmembrane region"/>
    <property type="match status" value="1"/>
</dbReference>
<keyword evidence="7 12" id="KW-1133">Transmembrane helix</keyword>
<keyword evidence="9 12" id="KW-0472">Membrane</keyword>
<evidence type="ECO:0000256" key="11">
    <source>
        <dbReference type="ARBA" id="ARBA00045497"/>
    </source>
</evidence>
<dbReference type="AlphaFoldDB" id="A0A2A2WPN5"/>
<evidence type="ECO:0000313" key="14">
    <source>
        <dbReference type="Proteomes" id="UP000218810"/>
    </source>
</evidence>
<keyword evidence="6" id="KW-0460">Magnesium</keyword>
<dbReference type="InterPro" id="IPR045863">
    <property type="entry name" value="CorA_TM1_TM2"/>
</dbReference>
<evidence type="ECO:0000256" key="9">
    <source>
        <dbReference type="ARBA" id="ARBA00023136"/>
    </source>
</evidence>
<dbReference type="GO" id="GO:0005886">
    <property type="term" value="C:plasma membrane"/>
    <property type="evidence" value="ECO:0007669"/>
    <property type="project" value="UniProtKB-SubCell"/>
</dbReference>